<dbReference type="Pfam" id="PF13340">
    <property type="entry name" value="DUF4096"/>
    <property type="match status" value="1"/>
</dbReference>
<comment type="caution">
    <text evidence="2">The sequence shown here is derived from an EMBL/GenBank/DDBJ whole genome shotgun (WGS) entry which is preliminary data.</text>
</comment>
<dbReference type="AlphaFoldDB" id="A0A372G5K8"/>
<evidence type="ECO:0000259" key="1">
    <source>
        <dbReference type="Pfam" id="PF13340"/>
    </source>
</evidence>
<proteinExistence type="predicted"/>
<dbReference type="InterPro" id="IPR025161">
    <property type="entry name" value="IS402-like_dom"/>
</dbReference>
<dbReference type="PANTHER" id="PTHR46637">
    <property type="entry name" value="TIS1421-TRANSPOSASE PROTEIN A"/>
    <property type="match status" value="1"/>
</dbReference>
<dbReference type="InterPro" id="IPR052909">
    <property type="entry name" value="Transposase_6_like"/>
</dbReference>
<organism evidence="2 3">
    <name type="scientific">Micromonospora craniellae</name>
    <dbReference type="NCBI Taxonomy" id="2294034"/>
    <lineage>
        <taxon>Bacteria</taxon>
        <taxon>Bacillati</taxon>
        <taxon>Actinomycetota</taxon>
        <taxon>Actinomycetes</taxon>
        <taxon>Micromonosporales</taxon>
        <taxon>Micromonosporaceae</taxon>
        <taxon>Micromonospora</taxon>
    </lineage>
</organism>
<dbReference type="EMBL" id="QVFU01000001">
    <property type="protein sequence ID" value="RFS48292.1"/>
    <property type="molecule type" value="Genomic_DNA"/>
</dbReference>
<evidence type="ECO:0000313" key="3">
    <source>
        <dbReference type="Proteomes" id="UP000262621"/>
    </source>
</evidence>
<dbReference type="Proteomes" id="UP000262621">
    <property type="component" value="Unassembled WGS sequence"/>
</dbReference>
<dbReference type="OrthoDB" id="4546548at2"/>
<protein>
    <submittedName>
        <fullName evidence="2">IS5 family transposase</fullName>
    </submittedName>
</protein>
<sequence>MARFDLTDDEWAILEPLLPEQPVRGGQWRDHRQVINGICWVKRTGSPWRDAPERYGPWKTLAGRFRRWAADGTWARLKAHVITVAEADGDVDWHAQVDSTVVRAHQHAAGARKGGSMPSRRRRVRVWVVPVGD</sequence>
<keyword evidence="3" id="KW-1185">Reference proteome</keyword>
<dbReference type="PANTHER" id="PTHR46637:SF1">
    <property type="entry name" value="BLL5188 PROTEIN"/>
    <property type="match status" value="1"/>
</dbReference>
<gene>
    <name evidence="2" type="ORF">D0Q02_02075</name>
</gene>
<feature type="domain" description="Insertion element IS402-like" evidence="1">
    <location>
        <begin position="6"/>
        <end position="77"/>
    </location>
</feature>
<evidence type="ECO:0000313" key="2">
    <source>
        <dbReference type="EMBL" id="RFS48292.1"/>
    </source>
</evidence>
<name>A0A372G5K8_9ACTN</name>
<accession>A0A372G5K8</accession>
<reference evidence="2 3" key="1">
    <citation type="submission" date="2018-08" db="EMBL/GenBank/DDBJ databases">
        <title>Verrucosispora craniellae sp. nov., isolated from a marine sponge in the South China Sea.</title>
        <authorList>
            <person name="Li L."/>
            <person name="Lin H.W."/>
        </authorList>
    </citation>
    <scope>NUCLEOTIDE SEQUENCE [LARGE SCALE GENOMIC DNA]</scope>
    <source>
        <strain evidence="2 3">LHW63014</strain>
    </source>
</reference>
<dbReference type="NCBIfam" id="NF033580">
    <property type="entry name" value="transpos_IS5_3"/>
    <property type="match status" value="1"/>
</dbReference>